<dbReference type="InterPro" id="IPR051124">
    <property type="entry name" value="Phosphate_Transport_Permease"/>
</dbReference>
<dbReference type="Proteomes" id="UP000008841">
    <property type="component" value="Chromosome"/>
</dbReference>
<evidence type="ECO:0000259" key="10">
    <source>
        <dbReference type="PROSITE" id="PS50928"/>
    </source>
</evidence>
<feature type="transmembrane region" description="Helical" evidence="9">
    <location>
        <begin position="353"/>
        <end position="373"/>
    </location>
</feature>
<feature type="transmembrane region" description="Helical" evidence="9">
    <location>
        <begin position="200"/>
        <end position="219"/>
    </location>
</feature>
<evidence type="ECO:0000256" key="4">
    <source>
        <dbReference type="ARBA" id="ARBA00022475"/>
    </source>
</evidence>
<evidence type="ECO:0000256" key="3">
    <source>
        <dbReference type="ARBA" id="ARBA00022448"/>
    </source>
</evidence>
<evidence type="ECO:0000256" key="5">
    <source>
        <dbReference type="ARBA" id="ARBA00022592"/>
    </source>
</evidence>
<dbReference type="STRING" id="290315.Clim_1619"/>
<dbReference type="HOGENOM" id="CLU_033621_1_0_10"/>
<protein>
    <submittedName>
        <fullName evidence="11">Phosphate ABC transporter, inner membrane subunit PstC</fullName>
    </submittedName>
</protein>
<dbReference type="Pfam" id="PF00528">
    <property type="entry name" value="BPD_transp_1"/>
    <property type="match status" value="1"/>
</dbReference>
<gene>
    <name evidence="11" type="ordered locus">Clim_1619</name>
</gene>
<evidence type="ECO:0000256" key="1">
    <source>
        <dbReference type="ARBA" id="ARBA00004651"/>
    </source>
</evidence>
<evidence type="ECO:0000313" key="11">
    <source>
        <dbReference type="EMBL" id="ACD90663.1"/>
    </source>
</evidence>
<reference evidence="11 12" key="1">
    <citation type="submission" date="2008-05" db="EMBL/GenBank/DDBJ databases">
        <title>Complete sequence of Chlorobium limicola DSM 245.</title>
        <authorList>
            <consortium name="US DOE Joint Genome Institute"/>
            <person name="Lucas S."/>
            <person name="Copeland A."/>
            <person name="Lapidus A."/>
            <person name="Glavina del Rio T."/>
            <person name="Dalin E."/>
            <person name="Tice H."/>
            <person name="Bruce D."/>
            <person name="Goodwin L."/>
            <person name="Pitluck S."/>
            <person name="Schmutz J."/>
            <person name="Larimer F."/>
            <person name="Land M."/>
            <person name="Hauser L."/>
            <person name="Kyrpides N."/>
            <person name="Ovchinnikova G."/>
            <person name="Zhao F."/>
            <person name="Li T."/>
            <person name="Liu Z."/>
            <person name="Overmann J."/>
            <person name="Bryant D.A."/>
            <person name="Richardson P."/>
        </authorList>
    </citation>
    <scope>NUCLEOTIDE SEQUENCE [LARGE SCALE GENOMIC DNA]</scope>
    <source>
        <strain evidence="12">DSM 245 / NBRC 103803 / 6330</strain>
    </source>
</reference>
<dbReference type="SUPFAM" id="SSF161098">
    <property type="entry name" value="MetI-like"/>
    <property type="match status" value="2"/>
</dbReference>
<dbReference type="OrthoDB" id="9785113at2"/>
<dbReference type="GO" id="GO:0005886">
    <property type="term" value="C:plasma membrane"/>
    <property type="evidence" value="ECO:0007669"/>
    <property type="project" value="UniProtKB-SubCell"/>
</dbReference>
<dbReference type="Gene3D" id="1.10.3720.10">
    <property type="entry name" value="MetI-like"/>
    <property type="match status" value="2"/>
</dbReference>
<keyword evidence="7 9" id="KW-1133">Transmembrane helix</keyword>
<comment type="similarity">
    <text evidence="2">Belongs to the binding-protein-dependent transport system permease family. CysTW subfamily.</text>
</comment>
<keyword evidence="3 9" id="KW-0813">Transport</keyword>
<dbReference type="PROSITE" id="PS50928">
    <property type="entry name" value="ABC_TM1"/>
    <property type="match status" value="1"/>
</dbReference>
<dbReference type="eggNOG" id="COG0573">
    <property type="taxonomic scope" value="Bacteria"/>
</dbReference>
<keyword evidence="5" id="KW-0592">Phosphate transport</keyword>
<dbReference type="PANTHER" id="PTHR30425">
    <property type="entry name" value="PHOSPHATE TRANSPORT SYSTEM PERMEASE PROTEIN PST"/>
    <property type="match status" value="1"/>
</dbReference>
<dbReference type="GO" id="GO:0055085">
    <property type="term" value="P:transmembrane transport"/>
    <property type="evidence" value="ECO:0007669"/>
    <property type="project" value="InterPro"/>
</dbReference>
<dbReference type="EMBL" id="CP001097">
    <property type="protein sequence ID" value="ACD90663.1"/>
    <property type="molecule type" value="Genomic_DNA"/>
</dbReference>
<keyword evidence="4" id="KW-1003">Cell membrane</keyword>
<feature type="transmembrane region" description="Helical" evidence="9">
    <location>
        <begin position="36"/>
        <end position="56"/>
    </location>
</feature>
<feature type="transmembrane region" description="Helical" evidence="9">
    <location>
        <begin position="166"/>
        <end position="188"/>
    </location>
</feature>
<comment type="subcellular location">
    <subcellularLocation>
        <location evidence="1 9">Cell membrane</location>
        <topology evidence="1 9">Multi-pass membrane protein</topology>
    </subcellularLocation>
</comment>
<evidence type="ECO:0000256" key="6">
    <source>
        <dbReference type="ARBA" id="ARBA00022692"/>
    </source>
</evidence>
<evidence type="ECO:0000313" key="12">
    <source>
        <dbReference type="Proteomes" id="UP000008841"/>
    </source>
</evidence>
<feature type="transmembrane region" description="Helical" evidence="9">
    <location>
        <begin position="135"/>
        <end position="154"/>
    </location>
</feature>
<dbReference type="InterPro" id="IPR000515">
    <property type="entry name" value="MetI-like"/>
</dbReference>
<feature type="domain" description="ABC transmembrane type-1" evidence="10">
    <location>
        <begin position="92"/>
        <end position="374"/>
    </location>
</feature>
<name>B3EDW1_CHLL2</name>
<evidence type="ECO:0000256" key="8">
    <source>
        <dbReference type="ARBA" id="ARBA00023136"/>
    </source>
</evidence>
<keyword evidence="8 9" id="KW-0472">Membrane</keyword>
<feature type="transmembrane region" description="Helical" evidence="9">
    <location>
        <begin position="239"/>
        <end position="257"/>
    </location>
</feature>
<dbReference type="PANTHER" id="PTHR30425:SF1">
    <property type="entry name" value="PHOSPHATE TRANSPORT SYSTEM PERMEASE PROTEIN PSTC"/>
    <property type="match status" value="1"/>
</dbReference>
<evidence type="ECO:0000256" key="9">
    <source>
        <dbReference type="RuleBase" id="RU363032"/>
    </source>
</evidence>
<dbReference type="CDD" id="cd06261">
    <property type="entry name" value="TM_PBP2"/>
    <property type="match status" value="1"/>
</dbReference>
<evidence type="ECO:0000256" key="7">
    <source>
        <dbReference type="ARBA" id="ARBA00022989"/>
    </source>
</evidence>
<evidence type="ECO:0000256" key="2">
    <source>
        <dbReference type="ARBA" id="ARBA00007069"/>
    </source>
</evidence>
<dbReference type="InterPro" id="IPR035906">
    <property type="entry name" value="MetI-like_sf"/>
</dbReference>
<accession>B3EDW1</accession>
<dbReference type="RefSeq" id="WP_012466536.1">
    <property type="nucleotide sequence ID" value="NC_010803.1"/>
</dbReference>
<keyword evidence="6 9" id="KW-0812">Transmembrane</keyword>
<proteinExistence type="inferred from homology"/>
<feature type="transmembrane region" description="Helical" evidence="9">
    <location>
        <begin position="278"/>
        <end position="303"/>
    </location>
</feature>
<dbReference type="AlphaFoldDB" id="B3EDW1"/>
<dbReference type="KEGG" id="cli:Clim_1619"/>
<sequence length="388" mass="41983">MMIEDIVKESGRSGAFIVSAKKRKLQKLSKTAGESILLLIASFVAIVVLFIFYFVAVDAVPYFQLRGFREFFTSSNWYPADEPGEFGALAIIYGSGMVTLGSTLLSVPMGIAAAICLSDILPFSVRQYAKPVIEMLAAIPSVAFGFFALVIFAPLLQTHGGPILMWAWWVLAAPFLLLAVIVISDLLTAKIEDQNRRQQISLVLLAVFAIGALAFLYWVGSVLQKMEIITGTNALNVSIILSFMSLPTIVSVSEDALQAVGRDMREGSYALGATRAETIVKTVLPAASSGILAAVILGVMRALGETMVVWMASGNSSHIPEPWFNYLEAIRTLTATIAGDMGEADQVTGSARYHVLFAMGLLLLVISFFSNLVSERIVVRQRKVLSGQ</sequence>
<organism evidence="11 12">
    <name type="scientific">Chlorobium limicola (strain DSM 245 / NBRC 103803 / 6330)</name>
    <dbReference type="NCBI Taxonomy" id="290315"/>
    <lineage>
        <taxon>Bacteria</taxon>
        <taxon>Pseudomonadati</taxon>
        <taxon>Chlorobiota</taxon>
        <taxon>Chlorobiia</taxon>
        <taxon>Chlorobiales</taxon>
        <taxon>Chlorobiaceae</taxon>
        <taxon>Chlorobium/Pelodictyon group</taxon>
        <taxon>Chlorobium</taxon>
    </lineage>
</organism>
<dbReference type="GO" id="GO:0006817">
    <property type="term" value="P:phosphate ion transport"/>
    <property type="evidence" value="ECO:0007669"/>
    <property type="project" value="UniProtKB-KW"/>
</dbReference>